<dbReference type="SMART" id="SM00100">
    <property type="entry name" value="cNMP"/>
    <property type="match status" value="1"/>
</dbReference>
<dbReference type="PANTHER" id="PTHR24567:SF74">
    <property type="entry name" value="HTH-TYPE TRANSCRIPTIONAL REGULATOR ARCR"/>
    <property type="match status" value="1"/>
</dbReference>
<dbReference type="OrthoDB" id="951557at2"/>
<evidence type="ECO:0000313" key="3">
    <source>
        <dbReference type="Proteomes" id="UP000017127"/>
    </source>
</evidence>
<proteinExistence type="predicted"/>
<dbReference type="RefSeq" id="WP_023066013.1">
    <property type="nucleotide sequence ID" value="NZ_AUZM01000017.1"/>
</dbReference>
<evidence type="ECO:0000259" key="1">
    <source>
        <dbReference type="PROSITE" id="PS50042"/>
    </source>
</evidence>
<dbReference type="GO" id="GO:0005829">
    <property type="term" value="C:cytosol"/>
    <property type="evidence" value="ECO:0007669"/>
    <property type="project" value="TreeGrafter"/>
</dbReference>
<dbReference type="PANTHER" id="PTHR24567">
    <property type="entry name" value="CRP FAMILY TRANSCRIPTIONAL REGULATORY PROTEIN"/>
    <property type="match status" value="1"/>
</dbReference>
<reference evidence="2 3" key="1">
    <citation type="journal article" date="2013" name="Front. Microbiol.">
        <title>Comparative genomic analyses of the cyanobacterium, Lyngbya aestuarii BL J, a powerful hydrogen producer.</title>
        <authorList>
            <person name="Kothari A."/>
            <person name="Vaughn M."/>
            <person name="Garcia-Pichel F."/>
        </authorList>
    </citation>
    <scope>NUCLEOTIDE SEQUENCE [LARGE SCALE GENOMIC DNA]</scope>
    <source>
        <strain evidence="2 3">BL J</strain>
    </source>
</reference>
<dbReference type="CDD" id="cd00038">
    <property type="entry name" value="CAP_ED"/>
    <property type="match status" value="1"/>
</dbReference>
<sequence length="185" mass="20865">MIEQPKKALFILGGLDDQDLCWIINRGKTQVIPPGETLIYEGRTISALYIVLKGALSVSISPNGERELARLVEGEVVGEISFIDNRPPLATVKALEESLVLVVPRFELMSQLHKNAGFASRFYQGICLCLASRMRGTVRRLGYEVNDHYLEDMEQDTEDMTESKQDFLELAEAKFNWLVENLKTS</sequence>
<dbReference type="InterPro" id="IPR050397">
    <property type="entry name" value="Env_Response_Regulators"/>
</dbReference>
<dbReference type="EMBL" id="AUZM01000017">
    <property type="protein sequence ID" value="ERT07857.1"/>
    <property type="molecule type" value="Genomic_DNA"/>
</dbReference>
<dbReference type="InterPro" id="IPR018490">
    <property type="entry name" value="cNMP-bd_dom_sf"/>
</dbReference>
<gene>
    <name evidence="2" type="ORF">M595_2238</name>
</gene>
<feature type="domain" description="Cyclic nucleotide-binding" evidence="1">
    <location>
        <begin position="11"/>
        <end position="124"/>
    </location>
</feature>
<dbReference type="AlphaFoldDB" id="U7QKP3"/>
<dbReference type="Gene3D" id="2.60.120.10">
    <property type="entry name" value="Jelly Rolls"/>
    <property type="match status" value="1"/>
</dbReference>
<dbReference type="SUPFAM" id="SSF51206">
    <property type="entry name" value="cAMP-binding domain-like"/>
    <property type="match status" value="1"/>
</dbReference>
<keyword evidence="3" id="KW-1185">Reference proteome</keyword>
<protein>
    <submittedName>
        <fullName evidence="2">Cyclic nucleotide-binding domain protein</fullName>
    </submittedName>
</protein>
<organism evidence="2 3">
    <name type="scientific">Lyngbya aestuarii BL J</name>
    <dbReference type="NCBI Taxonomy" id="1348334"/>
    <lineage>
        <taxon>Bacteria</taxon>
        <taxon>Bacillati</taxon>
        <taxon>Cyanobacteriota</taxon>
        <taxon>Cyanophyceae</taxon>
        <taxon>Oscillatoriophycideae</taxon>
        <taxon>Oscillatoriales</taxon>
        <taxon>Microcoleaceae</taxon>
        <taxon>Lyngbya</taxon>
    </lineage>
</organism>
<dbReference type="InterPro" id="IPR014710">
    <property type="entry name" value="RmlC-like_jellyroll"/>
</dbReference>
<dbReference type="InterPro" id="IPR000595">
    <property type="entry name" value="cNMP-bd_dom"/>
</dbReference>
<comment type="caution">
    <text evidence="2">The sequence shown here is derived from an EMBL/GenBank/DDBJ whole genome shotgun (WGS) entry which is preliminary data.</text>
</comment>
<dbReference type="PATRIC" id="fig|1348334.3.peg.2172"/>
<name>U7QKP3_9CYAN</name>
<accession>U7QKP3</accession>
<dbReference type="GO" id="GO:0003700">
    <property type="term" value="F:DNA-binding transcription factor activity"/>
    <property type="evidence" value="ECO:0007669"/>
    <property type="project" value="TreeGrafter"/>
</dbReference>
<dbReference type="Pfam" id="PF00027">
    <property type="entry name" value="cNMP_binding"/>
    <property type="match status" value="1"/>
</dbReference>
<dbReference type="Proteomes" id="UP000017127">
    <property type="component" value="Unassembled WGS sequence"/>
</dbReference>
<dbReference type="PROSITE" id="PS50042">
    <property type="entry name" value="CNMP_BINDING_3"/>
    <property type="match status" value="1"/>
</dbReference>
<evidence type="ECO:0000313" key="2">
    <source>
        <dbReference type="EMBL" id="ERT07857.1"/>
    </source>
</evidence>